<dbReference type="InterPro" id="IPR041916">
    <property type="entry name" value="Anti_sigma_zinc_sf"/>
</dbReference>
<dbReference type="EMBL" id="MCRJ01000116">
    <property type="protein sequence ID" value="ODN69009.1"/>
    <property type="molecule type" value="Genomic_DNA"/>
</dbReference>
<sequence>MLPLRADDVDVLLAGYATGSLPAPLHVLVDTHLTLRPENRTFVAGLESLAGETIEAIEPIDLTRRDRMLSAILDTPRAPAVTRGGTGPSRFRRPCGILPGATSPTLPGRPFSPDFVRRSSANSTAARRA</sequence>
<dbReference type="Proteomes" id="UP000094622">
    <property type="component" value="Unassembled WGS sequence"/>
</dbReference>
<organism evidence="2 3">
    <name type="scientific">Methylobrevis pamukkalensis</name>
    <dbReference type="NCBI Taxonomy" id="1439726"/>
    <lineage>
        <taxon>Bacteria</taxon>
        <taxon>Pseudomonadati</taxon>
        <taxon>Pseudomonadota</taxon>
        <taxon>Alphaproteobacteria</taxon>
        <taxon>Hyphomicrobiales</taxon>
        <taxon>Pleomorphomonadaceae</taxon>
        <taxon>Methylobrevis</taxon>
    </lineage>
</organism>
<protein>
    <submittedName>
        <fullName evidence="2">Uncharacterized protein</fullName>
    </submittedName>
</protein>
<reference evidence="2 3" key="1">
    <citation type="submission" date="2016-07" db="EMBL/GenBank/DDBJ databases">
        <title>Draft Genome Sequence of Methylobrevis pamukkalensis PK2.</title>
        <authorList>
            <person name="Vasilenko O.V."/>
            <person name="Doronina N.V."/>
            <person name="Shmareva M.N."/>
            <person name="Tarlachkov S.V."/>
            <person name="Mustakhimov I."/>
            <person name="Trotsenko Y.A."/>
        </authorList>
    </citation>
    <scope>NUCLEOTIDE SEQUENCE [LARGE SCALE GENOMIC DNA]</scope>
    <source>
        <strain evidence="2 3">PK2</strain>
    </source>
</reference>
<feature type="region of interest" description="Disordered" evidence="1">
    <location>
        <begin position="78"/>
        <end position="129"/>
    </location>
</feature>
<keyword evidence="3" id="KW-1185">Reference proteome</keyword>
<gene>
    <name evidence="2" type="ORF">A6302_03683</name>
</gene>
<proteinExistence type="predicted"/>
<evidence type="ECO:0000256" key="1">
    <source>
        <dbReference type="SAM" id="MobiDB-lite"/>
    </source>
</evidence>
<dbReference type="Gene3D" id="1.10.10.1320">
    <property type="entry name" value="Anti-sigma factor, zinc-finger domain"/>
    <property type="match status" value="1"/>
</dbReference>
<comment type="caution">
    <text evidence="2">The sequence shown here is derived from an EMBL/GenBank/DDBJ whole genome shotgun (WGS) entry which is preliminary data.</text>
</comment>
<evidence type="ECO:0000313" key="2">
    <source>
        <dbReference type="EMBL" id="ODN69009.1"/>
    </source>
</evidence>
<feature type="compositionally biased region" description="Low complexity" evidence="1">
    <location>
        <begin position="118"/>
        <end position="129"/>
    </location>
</feature>
<dbReference type="RefSeq" id="WP_245294111.1">
    <property type="nucleotide sequence ID" value="NZ_MCRJ01000116.1"/>
</dbReference>
<evidence type="ECO:0000313" key="3">
    <source>
        <dbReference type="Proteomes" id="UP000094622"/>
    </source>
</evidence>
<dbReference type="AlphaFoldDB" id="A0A1E3GY57"/>
<name>A0A1E3GY57_9HYPH</name>
<accession>A0A1E3GY57</accession>